<keyword evidence="6" id="KW-1185">Reference proteome</keyword>
<reference evidence="5 6" key="1">
    <citation type="submission" date="2019-04" db="EMBL/GenBank/DDBJ databases">
        <title>Chromosome genome assembly for Takifugu flavidus.</title>
        <authorList>
            <person name="Xiao S."/>
        </authorList>
    </citation>
    <scope>NUCLEOTIDE SEQUENCE [LARGE SCALE GENOMIC DNA]</scope>
    <source>
        <strain evidence="5">HTHZ2018</strain>
        <tissue evidence="5">Muscle</tissue>
    </source>
</reference>
<comment type="subcellular location">
    <subcellularLocation>
        <location evidence="1">Endomembrane system</location>
    </subcellularLocation>
</comment>
<dbReference type="PANTHER" id="PTHR15207:SF2">
    <property type="entry name" value="PEJVAKIN"/>
    <property type="match status" value="1"/>
</dbReference>
<protein>
    <submittedName>
        <fullName evidence="5">Pejvakin</fullName>
    </submittedName>
</protein>
<dbReference type="EMBL" id="RHFK02000016">
    <property type="protein sequence ID" value="TWW63775.1"/>
    <property type="molecule type" value="Genomic_DNA"/>
</dbReference>
<evidence type="ECO:0000259" key="4">
    <source>
        <dbReference type="Pfam" id="PF04598"/>
    </source>
</evidence>
<evidence type="ECO:0000313" key="5">
    <source>
        <dbReference type="EMBL" id="TWW63775.1"/>
    </source>
</evidence>
<dbReference type="GO" id="GO:0012505">
    <property type="term" value="C:endomembrane system"/>
    <property type="evidence" value="ECO:0007669"/>
    <property type="project" value="UniProtKB-SubCell"/>
</dbReference>
<dbReference type="InterPro" id="IPR042377">
    <property type="entry name" value="GSDME"/>
</dbReference>
<accession>A0A5C6N9K1</accession>
<comment type="similarity">
    <text evidence="2">Belongs to the gasdermin family.</text>
</comment>
<dbReference type="PANTHER" id="PTHR15207">
    <property type="entry name" value="NONSYNDROMIC HEARING IMPAIRMENT PROTEIN"/>
    <property type="match status" value="1"/>
</dbReference>
<gene>
    <name evidence="5" type="ORF">D4764_03G0007830</name>
</gene>
<keyword evidence="3" id="KW-0472">Membrane</keyword>
<feature type="domain" description="Gasdermin pore forming" evidence="4">
    <location>
        <begin position="1"/>
        <end position="235"/>
    </location>
</feature>
<comment type="caution">
    <text evidence="5">The sequence shown here is derived from an EMBL/GenBank/DDBJ whole genome shotgun (WGS) entry which is preliminary data.</text>
</comment>
<proteinExistence type="inferred from homology"/>
<evidence type="ECO:0000256" key="3">
    <source>
        <dbReference type="ARBA" id="ARBA00023136"/>
    </source>
</evidence>
<dbReference type="AlphaFoldDB" id="A0A5C6N9K1"/>
<evidence type="ECO:0000256" key="2">
    <source>
        <dbReference type="ARBA" id="ARBA00009279"/>
    </source>
</evidence>
<sequence length="370" mass="41310">MFTAATKNFVRQVGDTGRLIPVPSLSEADRYQPLSLVTKKRKRRFFKKRSFASTPFSLKDILVGEKEIKAGVSSYQLLNYEDKSDLMLNGRSGNHLSNDVGLNLSGSDSVAVKASFGIVTKHELEVPSLLRELSSRKVDLDHCLVRQSKESGRSVLCVVVESIRTTRQCSLSVHAGMRGATMRFQIDNGRNPRGRDKAIVIPAHTTIAFSVCELFICLDGRLDICVAPESQGGFEREQIREQLGGFIGHLSMGRLRRFLSGIIYGNPFRGESRTFDELTHSEAYMDDVAADYYEKAASMTDVSTAYLREHSHTRVNLLKHNIPKGPCSLCGLGNQRRETVYGCVECSSGGQKYVRLHAVPCFDLWHKTLR</sequence>
<dbReference type="Proteomes" id="UP000324091">
    <property type="component" value="Chromosome 3"/>
</dbReference>
<name>A0A5C6N9K1_9TELE</name>
<dbReference type="GO" id="GO:0005737">
    <property type="term" value="C:cytoplasm"/>
    <property type="evidence" value="ECO:0007669"/>
    <property type="project" value="TreeGrafter"/>
</dbReference>
<evidence type="ECO:0000313" key="6">
    <source>
        <dbReference type="Proteomes" id="UP000324091"/>
    </source>
</evidence>
<organism evidence="5 6">
    <name type="scientific">Takifugu flavidus</name>
    <name type="common">sansaifugu</name>
    <dbReference type="NCBI Taxonomy" id="433684"/>
    <lineage>
        <taxon>Eukaryota</taxon>
        <taxon>Metazoa</taxon>
        <taxon>Chordata</taxon>
        <taxon>Craniata</taxon>
        <taxon>Vertebrata</taxon>
        <taxon>Euteleostomi</taxon>
        <taxon>Actinopterygii</taxon>
        <taxon>Neopterygii</taxon>
        <taxon>Teleostei</taxon>
        <taxon>Neoteleostei</taxon>
        <taxon>Acanthomorphata</taxon>
        <taxon>Eupercaria</taxon>
        <taxon>Tetraodontiformes</taxon>
        <taxon>Tetradontoidea</taxon>
        <taxon>Tetraodontidae</taxon>
        <taxon>Takifugu</taxon>
    </lineage>
</organism>
<evidence type="ECO:0000256" key="1">
    <source>
        <dbReference type="ARBA" id="ARBA00004308"/>
    </source>
</evidence>
<dbReference type="Pfam" id="PF04598">
    <property type="entry name" value="Gasdermin"/>
    <property type="match status" value="1"/>
</dbReference>
<dbReference type="InterPro" id="IPR040460">
    <property type="entry name" value="Gasdermin_pore"/>
</dbReference>
<dbReference type="GO" id="GO:0012501">
    <property type="term" value="P:programmed cell death"/>
    <property type="evidence" value="ECO:0007669"/>
    <property type="project" value="InterPro"/>
</dbReference>